<dbReference type="InterPro" id="IPR006016">
    <property type="entry name" value="UspA"/>
</dbReference>
<dbReference type="PANTHER" id="PTHR46268">
    <property type="entry name" value="STRESS RESPONSE PROTEIN NHAX"/>
    <property type="match status" value="1"/>
</dbReference>
<protein>
    <submittedName>
        <fullName evidence="3">Universal stress protein</fullName>
    </submittedName>
</protein>
<evidence type="ECO:0000256" key="1">
    <source>
        <dbReference type="ARBA" id="ARBA00008791"/>
    </source>
</evidence>
<geneLocation type="plasmid" evidence="4">
    <name>pgw6_1</name>
</geneLocation>
<feature type="domain" description="UspA" evidence="2">
    <location>
        <begin position="154"/>
        <end position="291"/>
    </location>
</feature>
<dbReference type="InterPro" id="IPR006015">
    <property type="entry name" value="Universal_stress_UspA"/>
</dbReference>
<dbReference type="SUPFAM" id="SSF52402">
    <property type="entry name" value="Adenine nucleotide alpha hydrolases-like"/>
    <property type="match status" value="2"/>
</dbReference>
<dbReference type="CDD" id="cd00293">
    <property type="entry name" value="USP-like"/>
    <property type="match status" value="2"/>
</dbReference>
<dbReference type="RefSeq" id="WP_124740422.1">
    <property type="nucleotide sequence ID" value="NZ_CP034087.1"/>
</dbReference>
<feature type="domain" description="UspA" evidence="2">
    <location>
        <begin position="5"/>
        <end position="147"/>
    </location>
</feature>
<dbReference type="InterPro" id="IPR014729">
    <property type="entry name" value="Rossmann-like_a/b/a_fold"/>
</dbReference>
<dbReference type="EMBL" id="CP034087">
    <property type="protein sequence ID" value="AZG78914.1"/>
    <property type="molecule type" value="Genomic_DNA"/>
</dbReference>
<dbReference type="Proteomes" id="UP000273982">
    <property type="component" value="Plasmid pGW6_1"/>
</dbReference>
<accession>A0A3G8MBG2</accession>
<organism evidence="3 4">
    <name type="scientific">Methylocystis rosea</name>
    <dbReference type="NCBI Taxonomy" id="173366"/>
    <lineage>
        <taxon>Bacteria</taxon>
        <taxon>Pseudomonadati</taxon>
        <taxon>Pseudomonadota</taxon>
        <taxon>Alphaproteobacteria</taxon>
        <taxon>Hyphomicrobiales</taxon>
        <taxon>Methylocystaceae</taxon>
        <taxon>Methylocystis</taxon>
    </lineage>
</organism>
<proteinExistence type="inferred from homology"/>
<name>A0A3G8MBG2_9HYPH</name>
<dbReference type="PANTHER" id="PTHR46268:SF15">
    <property type="entry name" value="UNIVERSAL STRESS PROTEIN HP_0031"/>
    <property type="match status" value="1"/>
</dbReference>
<keyword evidence="3" id="KW-0614">Plasmid</keyword>
<dbReference type="AlphaFoldDB" id="A0A3G8MBG2"/>
<evidence type="ECO:0000313" key="3">
    <source>
        <dbReference type="EMBL" id="AZG78914.1"/>
    </source>
</evidence>
<comment type="similarity">
    <text evidence="1">Belongs to the universal stress protein A family.</text>
</comment>
<dbReference type="Gene3D" id="3.40.50.620">
    <property type="entry name" value="HUPs"/>
    <property type="match status" value="2"/>
</dbReference>
<reference evidence="3 4" key="1">
    <citation type="submission" date="2018-11" db="EMBL/GenBank/DDBJ databases">
        <title>Genome squencing of methanotrophic bacteria isolated from alkaline groundwater in Korea.</title>
        <authorList>
            <person name="Nguyen L.N."/>
        </authorList>
    </citation>
    <scope>NUCLEOTIDE SEQUENCE [LARGE SCALE GENOMIC DNA]</scope>
    <source>
        <strain evidence="3 4">GW6</strain>
        <plasmid evidence="4">pgw6_1</plasmid>
    </source>
</reference>
<dbReference type="Pfam" id="PF00582">
    <property type="entry name" value="Usp"/>
    <property type="match status" value="2"/>
</dbReference>
<gene>
    <name evidence="3" type="ORF">EHO51_19080</name>
</gene>
<dbReference type="KEGG" id="mros:EHO51_19080"/>
<evidence type="ECO:0000313" key="4">
    <source>
        <dbReference type="Proteomes" id="UP000273982"/>
    </source>
</evidence>
<dbReference type="PRINTS" id="PR01438">
    <property type="entry name" value="UNVRSLSTRESS"/>
</dbReference>
<evidence type="ECO:0000259" key="2">
    <source>
        <dbReference type="Pfam" id="PF00582"/>
    </source>
</evidence>
<sequence length="459" mass="49048">MTSLKTVLAATDLSSNSAAALDRGALIAKAAGARYDVVHATGRGLTEALREFLGENVEAISGRLVEKAREQLIKAASEACGASEIGVSAHVKTGSAAEAIPACAESLCSDLIVLGAHGRGFLSRLSLGSTASRVISNSGGRPVLIVKERPRHAYERVLVAVDFSPTSETAIGLARLAAPGAHIVLLHVFDDPLFEETMEHFTDSDFIASKYKERATAELHEIAKSAGLPPSEYTALVVRGEAKREIVAEEEKLECDLVILGKHGSHVTEELLLGSVANGVLAESQRDVLIVVDERMPPIWSYPNKRGATTRLLRPDQFDVSNWSAGAADPLASIVAGATGEAIANALRDAFTRDNACLFEFGATILDPDIEARPTDLVMTLPFEKTGEAWQGPLLVVSLENIVQGHIDALDVGDGGFPDPEGMAKLRDGLHMLANRIKVALVRNARKIDKREEHKAPLW</sequence>